<dbReference type="Pfam" id="PF13456">
    <property type="entry name" value="RVT_3"/>
    <property type="match status" value="1"/>
</dbReference>
<evidence type="ECO:0000259" key="2">
    <source>
        <dbReference type="Pfam" id="PF13456"/>
    </source>
</evidence>
<dbReference type="EMBL" id="SDMP01000018">
    <property type="protein sequence ID" value="RYQ96527.1"/>
    <property type="molecule type" value="Genomic_DNA"/>
</dbReference>
<protein>
    <recommendedName>
        <fullName evidence="2">RNase H type-1 domain-containing protein</fullName>
    </recommendedName>
</protein>
<evidence type="ECO:0000313" key="4">
    <source>
        <dbReference type="Proteomes" id="UP000289738"/>
    </source>
</evidence>
<dbReference type="PANTHER" id="PTHR47723">
    <property type="entry name" value="OS05G0353850 PROTEIN"/>
    <property type="match status" value="1"/>
</dbReference>
<feature type="compositionally biased region" description="Basic and acidic residues" evidence="1">
    <location>
        <begin position="312"/>
        <end position="341"/>
    </location>
</feature>
<dbReference type="InterPro" id="IPR012337">
    <property type="entry name" value="RNaseH-like_sf"/>
</dbReference>
<name>A0A444Y3N1_ARAHY</name>
<dbReference type="AlphaFoldDB" id="A0A444Y3N1"/>
<comment type="caution">
    <text evidence="3">The sequence shown here is derived from an EMBL/GenBank/DDBJ whole genome shotgun (WGS) entry which is preliminary data.</text>
</comment>
<dbReference type="PANTHER" id="PTHR47723:SF24">
    <property type="entry name" value="RNASE H TYPE-1 DOMAIN-CONTAINING PROTEIN"/>
    <property type="match status" value="1"/>
</dbReference>
<keyword evidence="4" id="KW-1185">Reference proteome</keyword>
<dbReference type="InterPro" id="IPR002156">
    <property type="entry name" value="RNaseH_domain"/>
</dbReference>
<dbReference type="STRING" id="3818.A0A444Y3N1"/>
<proteinExistence type="predicted"/>
<accession>A0A444Y3N1</accession>
<feature type="compositionally biased region" description="Basic and acidic residues" evidence="1">
    <location>
        <begin position="428"/>
        <end position="439"/>
    </location>
</feature>
<dbReference type="InterPro" id="IPR053151">
    <property type="entry name" value="RNase_H-like"/>
</dbReference>
<sequence>MDEGNENCWNQFTKKRIRCKKELMKWNSRKVKRADKEIERKKRELHLIQEAGEGWDRNKIMDIFPGDVADLITKTPISMINQKDFFVWSYKNDGQYSVKIGYHKATQESSTEKKSETVRRGERKRITWRPPPRNRLKANTDAAFHKDTGTAALAVVVRDWQGKVITGTTATFKTISALTAEAQAYREAFILIKNLQIPKCIIETDCLPLIQAIKSKMPIAKADAIFRDILQLLEETPDVGATWTPRDGNKLAHQLAAMAAGNDLGRQWTMNPPAQVRNTIRIEASFATIQHVQGIQHQGMQIQVNMVPDTTTHQELRREERLPRRVEIETRDKPPAEDKEQNQPTVVHQLAINSHTKAIVIGDRDRGGGSADRAVSQVALGQGWGNYRQNRDAPGDSWQFRRKPNECEAAPAKVYGGRVGEAGPEGASAERRSKGQNREEFRRIRDGNGSGERRSFDLGTCTIAEDEEHRGEDLCTKEEEDQIEVYRGGSLPRRASEWVGVGN</sequence>
<feature type="region of interest" description="Disordered" evidence="1">
    <location>
        <begin position="311"/>
        <end position="344"/>
    </location>
</feature>
<feature type="domain" description="RNase H type-1" evidence="2">
    <location>
        <begin position="139"/>
        <end position="259"/>
    </location>
</feature>
<feature type="region of interest" description="Disordered" evidence="1">
    <location>
        <begin position="416"/>
        <end position="439"/>
    </location>
</feature>
<organism evidence="3 4">
    <name type="scientific">Arachis hypogaea</name>
    <name type="common">Peanut</name>
    <dbReference type="NCBI Taxonomy" id="3818"/>
    <lineage>
        <taxon>Eukaryota</taxon>
        <taxon>Viridiplantae</taxon>
        <taxon>Streptophyta</taxon>
        <taxon>Embryophyta</taxon>
        <taxon>Tracheophyta</taxon>
        <taxon>Spermatophyta</taxon>
        <taxon>Magnoliopsida</taxon>
        <taxon>eudicotyledons</taxon>
        <taxon>Gunneridae</taxon>
        <taxon>Pentapetalae</taxon>
        <taxon>rosids</taxon>
        <taxon>fabids</taxon>
        <taxon>Fabales</taxon>
        <taxon>Fabaceae</taxon>
        <taxon>Papilionoideae</taxon>
        <taxon>50 kb inversion clade</taxon>
        <taxon>dalbergioids sensu lato</taxon>
        <taxon>Dalbergieae</taxon>
        <taxon>Pterocarpus clade</taxon>
        <taxon>Arachis</taxon>
    </lineage>
</organism>
<dbReference type="SUPFAM" id="SSF53098">
    <property type="entry name" value="Ribonuclease H-like"/>
    <property type="match status" value="1"/>
</dbReference>
<gene>
    <name evidence="3" type="ORF">Ahy_B08g092307</name>
</gene>
<evidence type="ECO:0000256" key="1">
    <source>
        <dbReference type="SAM" id="MobiDB-lite"/>
    </source>
</evidence>
<dbReference type="GO" id="GO:0004523">
    <property type="term" value="F:RNA-DNA hybrid ribonuclease activity"/>
    <property type="evidence" value="ECO:0007669"/>
    <property type="project" value="InterPro"/>
</dbReference>
<dbReference type="InterPro" id="IPR036397">
    <property type="entry name" value="RNaseH_sf"/>
</dbReference>
<dbReference type="Gene3D" id="3.30.420.10">
    <property type="entry name" value="Ribonuclease H-like superfamily/Ribonuclease H"/>
    <property type="match status" value="1"/>
</dbReference>
<dbReference type="InterPro" id="IPR044730">
    <property type="entry name" value="RNase_H-like_dom_plant"/>
</dbReference>
<dbReference type="Proteomes" id="UP000289738">
    <property type="component" value="Chromosome B08"/>
</dbReference>
<dbReference type="GO" id="GO:0003676">
    <property type="term" value="F:nucleic acid binding"/>
    <property type="evidence" value="ECO:0007669"/>
    <property type="project" value="InterPro"/>
</dbReference>
<evidence type="ECO:0000313" key="3">
    <source>
        <dbReference type="EMBL" id="RYQ96527.1"/>
    </source>
</evidence>
<dbReference type="CDD" id="cd06222">
    <property type="entry name" value="RNase_H_like"/>
    <property type="match status" value="1"/>
</dbReference>
<reference evidence="3 4" key="1">
    <citation type="submission" date="2019-01" db="EMBL/GenBank/DDBJ databases">
        <title>Sequencing of cultivated peanut Arachis hypogaea provides insights into genome evolution and oil improvement.</title>
        <authorList>
            <person name="Chen X."/>
        </authorList>
    </citation>
    <scope>NUCLEOTIDE SEQUENCE [LARGE SCALE GENOMIC DNA]</scope>
    <source>
        <strain evidence="4">cv. Fuhuasheng</strain>
        <tissue evidence="3">Leaves</tissue>
    </source>
</reference>